<organism evidence="2 3">
    <name type="scientific">Chara braunii</name>
    <name type="common">Braun's stonewort</name>
    <dbReference type="NCBI Taxonomy" id="69332"/>
    <lineage>
        <taxon>Eukaryota</taxon>
        <taxon>Viridiplantae</taxon>
        <taxon>Streptophyta</taxon>
        <taxon>Charophyceae</taxon>
        <taxon>Charales</taxon>
        <taxon>Characeae</taxon>
        <taxon>Chara</taxon>
    </lineage>
</organism>
<dbReference type="Proteomes" id="UP000265515">
    <property type="component" value="Unassembled WGS sequence"/>
</dbReference>
<feature type="region of interest" description="Disordered" evidence="1">
    <location>
        <begin position="181"/>
        <end position="205"/>
    </location>
</feature>
<keyword evidence="3" id="KW-1185">Reference proteome</keyword>
<dbReference type="OrthoDB" id="2018137at2759"/>
<dbReference type="PANTHER" id="PTHR31033:SF18">
    <property type="entry name" value="OS06G0115800 PROTEIN"/>
    <property type="match status" value="1"/>
</dbReference>
<name>A0A388KD11_CHABU</name>
<evidence type="ECO:0000313" key="2">
    <source>
        <dbReference type="EMBL" id="GBG67929.1"/>
    </source>
</evidence>
<feature type="compositionally biased region" description="Basic residues" evidence="1">
    <location>
        <begin position="450"/>
        <end position="460"/>
    </location>
</feature>
<accession>A0A388KD11</accession>
<gene>
    <name evidence="2" type="ORF">CBR_g1048</name>
</gene>
<sequence>MAMTMEEGRGYGAGGGGGGGGGCMRSMISQGIQRCPFLRSIVEPTSFTFFPSANGDGYGCSSGERPPARRGPIFEDGPAFAMAFELFHGELGPVPLSRRSTSPSPCFLMEAAPSMTAYSSAPAGRVGDGEGRGGGGEGEGVEVHHNWNPLASAGVASISMAGFGGPSGRFGWEGFMGSKSRRVASEEAKGDGGAGGGADGHLDVRGKHGISGGGAASAAAAAGASASAAAAIATSAAASSSTSSSSSSSSSHEASGSEWLQSRCPIAKMHRSLVDFVPLMAAKMKPPANMKLCCPAPIVAARAALARTSAVRSLRPKPVSNKIVAVGVLCLAVNVPLGVWREHVVKFSPQWFLAVHASIPFIAMFRKALLMPKYAIAFTIATAVIGQTIGSRAERIRLATVGLRPGTLGECVSNYAATSATSASLGEEGGGADDGNRKMGERGDVDSKGAARKAGKKMRAKMSSAPMIGIGGGSNAKAKEGGKCSPAPRGSEQPPGGNVVSGYPTPLPLVAMASAWSDDGGGAGGATPLPLSRGFEPLDQMQGDGPRGSPTGMPGNFVPLAAHVRRAVVAAC</sequence>
<proteinExistence type="predicted"/>
<dbReference type="GO" id="GO:0009507">
    <property type="term" value="C:chloroplast"/>
    <property type="evidence" value="ECO:0007669"/>
    <property type="project" value="TreeGrafter"/>
</dbReference>
<reference evidence="2 3" key="1">
    <citation type="journal article" date="2018" name="Cell">
        <title>The Chara Genome: Secondary Complexity and Implications for Plant Terrestrialization.</title>
        <authorList>
            <person name="Nishiyama T."/>
            <person name="Sakayama H."/>
            <person name="Vries J.D."/>
            <person name="Buschmann H."/>
            <person name="Saint-Marcoux D."/>
            <person name="Ullrich K.K."/>
            <person name="Haas F.B."/>
            <person name="Vanderstraeten L."/>
            <person name="Becker D."/>
            <person name="Lang D."/>
            <person name="Vosolsobe S."/>
            <person name="Rombauts S."/>
            <person name="Wilhelmsson P.K.I."/>
            <person name="Janitza P."/>
            <person name="Kern R."/>
            <person name="Heyl A."/>
            <person name="Rumpler F."/>
            <person name="Villalobos L.I.A.C."/>
            <person name="Clay J.M."/>
            <person name="Skokan R."/>
            <person name="Toyoda A."/>
            <person name="Suzuki Y."/>
            <person name="Kagoshima H."/>
            <person name="Schijlen E."/>
            <person name="Tajeshwar N."/>
            <person name="Catarino B."/>
            <person name="Hetherington A.J."/>
            <person name="Saltykova A."/>
            <person name="Bonnot C."/>
            <person name="Breuninger H."/>
            <person name="Symeonidi A."/>
            <person name="Radhakrishnan G.V."/>
            <person name="Van Nieuwerburgh F."/>
            <person name="Deforce D."/>
            <person name="Chang C."/>
            <person name="Karol K.G."/>
            <person name="Hedrich R."/>
            <person name="Ulvskov P."/>
            <person name="Glockner G."/>
            <person name="Delwiche C.F."/>
            <person name="Petrasek J."/>
            <person name="Van de Peer Y."/>
            <person name="Friml J."/>
            <person name="Beilby M."/>
            <person name="Dolan L."/>
            <person name="Kohara Y."/>
            <person name="Sugano S."/>
            <person name="Fujiyama A."/>
            <person name="Delaux P.-M."/>
            <person name="Quint M."/>
            <person name="TheiBen G."/>
            <person name="Hagemann M."/>
            <person name="Harholt J."/>
            <person name="Dunand C."/>
            <person name="Zachgo S."/>
            <person name="Langdale J."/>
            <person name="Maumus F."/>
            <person name="Straeten D.V.D."/>
            <person name="Gould S.B."/>
            <person name="Rensing S.A."/>
        </authorList>
    </citation>
    <scope>NUCLEOTIDE SEQUENCE [LARGE SCALE GENOMIC DNA]</scope>
    <source>
        <strain evidence="2 3">S276</strain>
    </source>
</reference>
<evidence type="ECO:0000256" key="1">
    <source>
        <dbReference type="SAM" id="MobiDB-lite"/>
    </source>
</evidence>
<feature type="region of interest" description="Disordered" evidence="1">
    <location>
        <begin position="119"/>
        <end position="142"/>
    </location>
</feature>
<feature type="compositionally biased region" description="Basic and acidic residues" evidence="1">
    <location>
        <begin position="434"/>
        <end position="449"/>
    </location>
</feature>
<protein>
    <submittedName>
        <fullName evidence="2">Uncharacterized protein</fullName>
    </submittedName>
</protein>
<dbReference type="AlphaFoldDB" id="A0A388KD11"/>
<evidence type="ECO:0000313" key="3">
    <source>
        <dbReference type="Proteomes" id="UP000265515"/>
    </source>
</evidence>
<dbReference type="OMA" id="DAFSDKW"/>
<dbReference type="Gramene" id="GBG67929">
    <property type="protein sequence ID" value="GBG67929"/>
    <property type="gene ID" value="CBR_g1048"/>
</dbReference>
<dbReference type="PANTHER" id="PTHR31033">
    <property type="entry name" value="PROTEIN, PUTATIVE-RELATED"/>
    <property type="match status" value="1"/>
</dbReference>
<feature type="region of interest" description="Disordered" evidence="1">
    <location>
        <begin position="423"/>
        <end position="502"/>
    </location>
</feature>
<comment type="caution">
    <text evidence="2">The sequence shown here is derived from an EMBL/GenBank/DDBJ whole genome shotgun (WGS) entry which is preliminary data.</text>
</comment>
<dbReference type="EMBL" id="BFEA01000094">
    <property type="protein sequence ID" value="GBG67929.1"/>
    <property type="molecule type" value="Genomic_DNA"/>
</dbReference>